<feature type="domain" description="Histidine kinase" evidence="11">
    <location>
        <begin position="274"/>
        <end position="366"/>
    </location>
</feature>
<keyword evidence="6" id="KW-0418">Kinase</keyword>
<evidence type="ECO:0000313" key="13">
    <source>
        <dbReference type="Proteomes" id="UP000054537"/>
    </source>
</evidence>
<dbReference type="PANTHER" id="PTHR24421">
    <property type="entry name" value="NITRATE/NITRITE SENSOR PROTEIN NARX-RELATED"/>
    <property type="match status" value="1"/>
</dbReference>
<dbReference type="InterPro" id="IPR003594">
    <property type="entry name" value="HATPase_dom"/>
</dbReference>
<evidence type="ECO:0000256" key="10">
    <source>
        <dbReference type="SAM" id="Phobius"/>
    </source>
</evidence>
<dbReference type="RefSeq" id="WP_043526846.1">
    <property type="nucleotide sequence ID" value="NZ_BAABKU010000030.1"/>
</dbReference>
<sequence>MIRTRGMAVDAAAAVAVLALCGYAALEAGQTAWWQSLLVGAVAVPVAVRRRRPLPAAVVTLAASGAALGAGVIPPFAAPGLVAAVSLTQFPVAAQLPPSRAVPELIGGLAGAAALGLVQPSAPLVAAAVVAVPWLAGLLARHRRDLAEQVFQERTARAVTEERLRIARDVHDTVAHSLSMIAMKASVARHVAGVRPEESLSALEVIETSSREALVEMRRALGLLRADPEPAGLPGGDEDLRALADRTEQAGIRVTMTLAGSAQPPPGVRLVVFRIVQEALTNVVRHARAGSCTVSVEAETDAVTVQVADDGSAPPEHERAERATVGGGGHGLRGMRERVAAHGGTLLAGPREGGGFTVTAHIPYSAAGRGGQP</sequence>
<dbReference type="eggNOG" id="COG4585">
    <property type="taxonomic scope" value="Bacteria"/>
</dbReference>
<comment type="catalytic activity">
    <reaction evidence="1">
        <text>ATP + protein L-histidine = ADP + protein N-phospho-L-histidine.</text>
        <dbReference type="EC" id="2.7.13.3"/>
    </reaction>
</comment>
<dbReference type="PANTHER" id="PTHR24421:SF10">
    <property type="entry name" value="NITRATE_NITRITE SENSOR PROTEIN NARQ"/>
    <property type="match status" value="1"/>
</dbReference>
<gene>
    <name evidence="12" type="ORF">MB27_21130</name>
</gene>
<dbReference type="GO" id="GO:0005524">
    <property type="term" value="F:ATP binding"/>
    <property type="evidence" value="ECO:0007669"/>
    <property type="project" value="UniProtKB-KW"/>
</dbReference>
<dbReference type="SUPFAM" id="SSF55874">
    <property type="entry name" value="ATPase domain of HSP90 chaperone/DNA topoisomerase II/histidine kinase"/>
    <property type="match status" value="1"/>
</dbReference>
<evidence type="ECO:0000256" key="5">
    <source>
        <dbReference type="ARBA" id="ARBA00022741"/>
    </source>
</evidence>
<protein>
    <recommendedName>
        <fullName evidence="2">histidine kinase</fullName>
        <ecNumber evidence="2">2.7.13.3</ecNumber>
    </recommendedName>
</protein>
<keyword evidence="10" id="KW-0812">Transmembrane</keyword>
<dbReference type="EC" id="2.7.13.3" evidence="2"/>
<dbReference type="OrthoDB" id="227596at2"/>
<keyword evidence="10" id="KW-0472">Membrane</keyword>
<reference evidence="12 13" key="1">
    <citation type="submission" date="2014-10" db="EMBL/GenBank/DDBJ databases">
        <title>Draft genome sequence of Actinoplanes utahensis NRRL 12052.</title>
        <authorList>
            <person name="Velasco-Bucheli B."/>
            <person name="del Cerro C."/>
            <person name="Hormigo D."/>
            <person name="Garcia J.L."/>
            <person name="Acebal C."/>
            <person name="Arroyo M."/>
            <person name="de la Mata I."/>
        </authorList>
    </citation>
    <scope>NUCLEOTIDE SEQUENCE [LARGE SCALE GENOMIC DNA]</scope>
    <source>
        <strain evidence="12 13">NRRL 12052</strain>
    </source>
</reference>
<accession>A0A0A6UI41</accession>
<evidence type="ECO:0000259" key="11">
    <source>
        <dbReference type="PROSITE" id="PS50109"/>
    </source>
</evidence>
<feature type="transmembrane region" description="Helical" evidence="10">
    <location>
        <begin position="122"/>
        <end position="140"/>
    </location>
</feature>
<dbReference type="InterPro" id="IPR036890">
    <property type="entry name" value="HATPase_C_sf"/>
</dbReference>
<feature type="transmembrane region" description="Helical" evidence="10">
    <location>
        <begin position="7"/>
        <end position="26"/>
    </location>
</feature>
<dbReference type="Pfam" id="PF07730">
    <property type="entry name" value="HisKA_3"/>
    <property type="match status" value="1"/>
</dbReference>
<dbReference type="GO" id="GO:0016020">
    <property type="term" value="C:membrane"/>
    <property type="evidence" value="ECO:0007669"/>
    <property type="project" value="InterPro"/>
</dbReference>
<dbReference type="InterPro" id="IPR011712">
    <property type="entry name" value="Sig_transdc_His_kin_sub3_dim/P"/>
</dbReference>
<evidence type="ECO:0000256" key="6">
    <source>
        <dbReference type="ARBA" id="ARBA00022777"/>
    </source>
</evidence>
<keyword evidence="10" id="KW-1133">Transmembrane helix</keyword>
<keyword evidence="8" id="KW-0902">Two-component regulatory system</keyword>
<organism evidence="12 13">
    <name type="scientific">Actinoplanes utahensis</name>
    <dbReference type="NCBI Taxonomy" id="1869"/>
    <lineage>
        <taxon>Bacteria</taxon>
        <taxon>Bacillati</taxon>
        <taxon>Actinomycetota</taxon>
        <taxon>Actinomycetes</taxon>
        <taxon>Micromonosporales</taxon>
        <taxon>Micromonosporaceae</taxon>
        <taxon>Actinoplanes</taxon>
    </lineage>
</organism>
<dbReference type="InterPro" id="IPR005467">
    <property type="entry name" value="His_kinase_dom"/>
</dbReference>
<dbReference type="Pfam" id="PF02518">
    <property type="entry name" value="HATPase_c"/>
    <property type="match status" value="1"/>
</dbReference>
<keyword evidence="5" id="KW-0547">Nucleotide-binding</keyword>
<dbReference type="AlphaFoldDB" id="A0A0A6UI41"/>
<dbReference type="EMBL" id="JRTT01000024">
    <property type="protein sequence ID" value="KHD75725.1"/>
    <property type="molecule type" value="Genomic_DNA"/>
</dbReference>
<evidence type="ECO:0000256" key="9">
    <source>
        <dbReference type="SAM" id="MobiDB-lite"/>
    </source>
</evidence>
<dbReference type="CDD" id="cd16917">
    <property type="entry name" value="HATPase_UhpB-NarQ-NarX-like"/>
    <property type="match status" value="1"/>
</dbReference>
<dbReference type="Proteomes" id="UP000054537">
    <property type="component" value="Unassembled WGS sequence"/>
</dbReference>
<feature type="region of interest" description="Disordered" evidence="9">
    <location>
        <begin position="309"/>
        <end position="334"/>
    </location>
</feature>
<keyword evidence="13" id="KW-1185">Reference proteome</keyword>
<evidence type="ECO:0000256" key="7">
    <source>
        <dbReference type="ARBA" id="ARBA00022840"/>
    </source>
</evidence>
<keyword evidence="7" id="KW-0067">ATP-binding</keyword>
<keyword evidence="4" id="KW-0808">Transferase</keyword>
<feature type="transmembrane region" description="Helical" evidence="10">
    <location>
        <begin position="55"/>
        <end position="77"/>
    </location>
</feature>
<keyword evidence="3" id="KW-0597">Phosphoprotein</keyword>
<feature type="transmembrane region" description="Helical" evidence="10">
    <location>
        <begin position="32"/>
        <end position="48"/>
    </location>
</feature>
<dbReference type="GO" id="GO:0000155">
    <property type="term" value="F:phosphorelay sensor kinase activity"/>
    <property type="evidence" value="ECO:0007669"/>
    <property type="project" value="InterPro"/>
</dbReference>
<evidence type="ECO:0000256" key="1">
    <source>
        <dbReference type="ARBA" id="ARBA00000085"/>
    </source>
</evidence>
<dbReference type="PROSITE" id="PS50109">
    <property type="entry name" value="HIS_KIN"/>
    <property type="match status" value="1"/>
</dbReference>
<dbReference type="InterPro" id="IPR050482">
    <property type="entry name" value="Sensor_HK_TwoCompSys"/>
</dbReference>
<comment type="caution">
    <text evidence="12">The sequence shown here is derived from an EMBL/GenBank/DDBJ whole genome shotgun (WGS) entry which is preliminary data.</text>
</comment>
<dbReference type="STRING" id="1869.MB27_21130"/>
<dbReference type="Gene3D" id="3.30.565.10">
    <property type="entry name" value="Histidine kinase-like ATPase, C-terminal domain"/>
    <property type="match status" value="1"/>
</dbReference>
<evidence type="ECO:0000313" key="12">
    <source>
        <dbReference type="EMBL" id="KHD75725.1"/>
    </source>
</evidence>
<proteinExistence type="predicted"/>
<dbReference type="InterPro" id="IPR055558">
    <property type="entry name" value="DUF7134"/>
</dbReference>
<evidence type="ECO:0000256" key="2">
    <source>
        <dbReference type="ARBA" id="ARBA00012438"/>
    </source>
</evidence>
<dbReference type="Gene3D" id="1.20.5.1930">
    <property type="match status" value="1"/>
</dbReference>
<evidence type="ECO:0000256" key="8">
    <source>
        <dbReference type="ARBA" id="ARBA00023012"/>
    </source>
</evidence>
<name>A0A0A6UI41_ACTUT</name>
<dbReference type="SMART" id="SM00387">
    <property type="entry name" value="HATPase_c"/>
    <property type="match status" value="1"/>
</dbReference>
<evidence type="ECO:0000256" key="3">
    <source>
        <dbReference type="ARBA" id="ARBA00022553"/>
    </source>
</evidence>
<evidence type="ECO:0000256" key="4">
    <source>
        <dbReference type="ARBA" id="ARBA00022679"/>
    </source>
</evidence>
<dbReference type="GO" id="GO:0046983">
    <property type="term" value="F:protein dimerization activity"/>
    <property type="evidence" value="ECO:0007669"/>
    <property type="project" value="InterPro"/>
</dbReference>
<dbReference type="Pfam" id="PF23539">
    <property type="entry name" value="DUF7134"/>
    <property type="match status" value="1"/>
</dbReference>